<feature type="transmembrane region" description="Helical" evidence="1">
    <location>
        <begin position="52"/>
        <end position="72"/>
    </location>
</feature>
<evidence type="ECO:0000256" key="1">
    <source>
        <dbReference type="SAM" id="Phobius"/>
    </source>
</evidence>
<evidence type="ECO:0000259" key="2">
    <source>
        <dbReference type="Pfam" id="PF09335"/>
    </source>
</evidence>
<dbReference type="EMBL" id="BAABBP010000002">
    <property type="protein sequence ID" value="GAA3982930.1"/>
    <property type="molecule type" value="Genomic_DNA"/>
</dbReference>
<dbReference type="PANTHER" id="PTHR42709">
    <property type="entry name" value="ALKALINE PHOSPHATASE LIKE PROTEIN"/>
    <property type="match status" value="1"/>
</dbReference>
<gene>
    <name evidence="3" type="ORF">GCM10022279_03050</name>
</gene>
<protein>
    <submittedName>
        <fullName evidence="3">YqaA family protein</fullName>
    </submittedName>
</protein>
<evidence type="ECO:0000313" key="4">
    <source>
        <dbReference type="Proteomes" id="UP001501627"/>
    </source>
</evidence>
<keyword evidence="1" id="KW-0472">Membrane</keyword>
<dbReference type="Proteomes" id="UP001501627">
    <property type="component" value="Unassembled WGS sequence"/>
</dbReference>
<name>A0ABP7QI43_9BURK</name>
<evidence type="ECO:0000313" key="3">
    <source>
        <dbReference type="EMBL" id="GAA3982930.1"/>
    </source>
</evidence>
<dbReference type="Pfam" id="PF09335">
    <property type="entry name" value="VTT_dom"/>
    <property type="match status" value="1"/>
</dbReference>
<feature type="domain" description="VTT" evidence="2">
    <location>
        <begin position="52"/>
        <end position="164"/>
    </location>
</feature>
<dbReference type="InterPro" id="IPR051311">
    <property type="entry name" value="DedA_domain"/>
</dbReference>
<keyword evidence="1" id="KW-0812">Transmembrane</keyword>
<sequence>MQAWIDQLLHWLALPEIGLGAVFVIALVSATLLPLGSEPAVFGLVKLNPELFWPAIAVATLGNTLGGAISWWMGRGAHRAWDAARRLRRGGEGASPPAATRPLSRHQRRARIWLRRWGARACLLSWLPVVGDPLCAVAGWLRLPFWPCLAYMAVGKLGRYLVMTWALLRLASSA</sequence>
<keyword evidence="4" id="KW-1185">Reference proteome</keyword>
<dbReference type="InterPro" id="IPR032816">
    <property type="entry name" value="VTT_dom"/>
</dbReference>
<keyword evidence="1" id="KW-1133">Transmembrane helix</keyword>
<dbReference type="RefSeq" id="WP_344867842.1">
    <property type="nucleotide sequence ID" value="NZ_BAABBP010000002.1"/>
</dbReference>
<accession>A0ABP7QI43</accession>
<organism evidence="3 4">
    <name type="scientific">Comamonas faecalis</name>
    <dbReference type="NCBI Taxonomy" id="1387849"/>
    <lineage>
        <taxon>Bacteria</taxon>
        <taxon>Pseudomonadati</taxon>
        <taxon>Pseudomonadota</taxon>
        <taxon>Betaproteobacteria</taxon>
        <taxon>Burkholderiales</taxon>
        <taxon>Comamonadaceae</taxon>
        <taxon>Comamonas</taxon>
    </lineage>
</organism>
<feature type="transmembrane region" description="Helical" evidence="1">
    <location>
        <begin position="12"/>
        <end position="32"/>
    </location>
</feature>
<dbReference type="PANTHER" id="PTHR42709:SF4">
    <property type="entry name" value="INNER MEMBRANE PROTEIN YQAA"/>
    <property type="match status" value="1"/>
</dbReference>
<comment type="caution">
    <text evidence="3">The sequence shown here is derived from an EMBL/GenBank/DDBJ whole genome shotgun (WGS) entry which is preliminary data.</text>
</comment>
<reference evidence="4" key="1">
    <citation type="journal article" date="2019" name="Int. J. Syst. Evol. Microbiol.">
        <title>The Global Catalogue of Microorganisms (GCM) 10K type strain sequencing project: providing services to taxonomists for standard genome sequencing and annotation.</title>
        <authorList>
            <consortium name="The Broad Institute Genomics Platform"/>
            <consortium name="The Broad Institute Genome Sequencing Center for Infectious Disease"/>
            <person name="Wu L."/>
            <person name="Ma J."/>
        </authorList>
    </citation>
    <scope>NUCLEOTIDE SEQUENCE [LARGE SCALE GENOMIC DNA]</scope>
    <source>
        <strain evidence="4">JCM 17561</strain>
    </source>
</reference>
<proteinExistence type="predicted"/>